<sequence length="164" mass="18068">MIKHTFDIFLLVVEQPGGVVRRRRQVAGIADECCTHGCTFEQLTDYCSISTKMLFPSSESTLEALEAHMIADRSAEAAAPTGEVGRGRRRGRGRGRARGRRCGCASRRRLVLSGNMADRVRDVPRAAPVVGTVSPLLTWGRTLHAELPPVDLDRYAYVAVYSRP</sequence>
<proteinExistence type="inferred from homology"/>
<dbReference type="Gene3D" id="1.10.100.10">
    <property type="entry name" value="Insulin-like"/>
    <property type="match status" value="1"/>
</dbReference>
<organism evidence="6 7">
    <name type="scientific">Plutella xylostella</name>
    <name type="common">Diamondback moth</name>
    <name type="synonym">Plutella maculipennis</name>
    <dbReference type="NCBI Taxonomy" id="51655"/>
    <lineage>
        <taxon>Eukaryota</taxon>
        <taxon>Metazoa</taxon>
        <taxon>Ecdysozoa</taxon>
        <taxon>Arthropoda</taxon>
        <taxon>Hexapoda</taxon>
        <taxon>Insecta</taxon>
        <taxon>Pterygota</taxon>
        <taxon>Neoptera</taxon>
        <taxon>Endopterygota</taxon>
        <taxon>Lepidoptera</taxon>
        <taxon>Glossata</taxon>
        <taxon>Ditrysia</taxon>
        <taxon>Yponomeutoidea</taxon>
        <taxon>Plutellidae</taxon>
        <taxon>Plutella</taxon>
    </lineage>
</organism>
<dbReference type="InterPro" id="IPR022353">
    <property type="entry name" value="Insulin_CS"/>
</dbReference>
<keyword evidence="7" id="KW-1185">Reference proteome</keyword>
<feature type="domain" description="Insulin-like" evidence="5">
    <location>
        <begin position="22"/>
        <end position="47"/>
    </location>
</feature>
<dbReference type="PROSITE" id="PS00262">
    <property type="entry name" value="INSULIN"/>
    <property type="match status" value="1"/>
</dbReference>
<dbReference type="EMBL" id="CAJHNJ030000002">
    <property type="protein sequence ID" value="CAG9091758.1"/>
    <property type="molecule type" value="Genomic_DNA"/>
</dbReference>
<dbReference type="Pfam" id="PF00049">
    <property type="entry name" value="Insulin"/>
    <property type="match status" value="1"/>
</dbReference>
<protein>
    <submittedName>
        <fullName evidence="6">(diamondback moth) hypothetical protein</fullName>
    </submittedName>
</protein>
<evidence type="ECO:0000256" key="2">
    <source>
        <dbReference type="ARBA" id="ARBA00022685"/>
    </source>
</evidence>
<keyword evidence="2" id="KW-0165">Cleavage on pair of basic residues</keyword>
<feature type="compositionally biased region" description="Basic residues" evidence="4">
    <location>
        <begin position="87"/>
        <end position="99"/>
    </location>
</feature>
<feature type="region of interest" description="Disordered" evidence="4">
    <location>
        <begin position="76"/>
        <end position="99"/>
    </location>
</feature>
<dbReference type="GO" id="GO:0005576">
    <property type="term" value="C:extracellular region"/>
    <property type="evidence" value="ECO:0007669"/>
    <property type="project" value="InterPro"/>
</dbReference>
<comment type="similarity">
    <text evidence="1">Belongs to the insulin family.</text>
</comment>
<evidence type="ECO:0000259" key="5">
    <source>
        <dbReference type="Pfam" id="PF00049"/>
    </source>
</evidence>
<name>A0A8S4D0K2_PLUXY</name>
<dbReference type="SUPFAM" id="SSF56994">
    <property type="entry name" value="Insulin-like"/>
    <property type="match status" value="1"/>
</dbReference>
<gene>
    <name evidence="6" type="ORF">PLXY2_LOCUS642</name>
</gene>
<evidence type="ECO:0000256" key="4">
    <source>
        <dbReference type="SAM" id="MobiDB-lite"/>
    </source>
</evidence>
<dbReference type="Proteomes" id="UP000653454">
    <property type="component" value="Unassembled WGS sequence"/>
</dbReference>
<dbReference type="InterPro" id="IPR036438">
    <property type="entry name" value="Insulin-like_sf"/>
</dbReference>
<dbReference type="AlphaFoldDB" id="A0A8S4D0K2"/>
<dbReference type="InterPro" id="IPR016179">
    <property type="entry name" value="Insulin-like"/>
</dbReference>
<reference evidence="6" key="1">
    <citation type="submission" date="2020-11" db="EMBL/GenBank/DDBJ databases">
        <authorList>
            <person name="Whiteford S."/>
        </authorList>
    </citation>
    <scope>NUCLEOTIDE SEQUENCE</scope>
</reference>
<evidence type="ECO:0000313" key="6">
    <source>
        <dbReference type="EMBL" id="CAG9091758.1"/>
    </source>
</evidence>
<accession>A0A8S4D0K2</accession>
<evidence type="ECO:0000313" key="7">
    <source>
        <dbReference type="Proteomes" id="UP000653454"/>
    </source>
</evidence>
<comment type="caution">
    <text evidence="6">The sequence shown here is derived from an EMBL/GenBank/DDBJ whole genome shotgun (WGS) entry which is preliminary data.</text>
</comment>
<evidence type="ECO:0000256" key="1">
    <source>
        <dbReference type="ARBA" id="ARBA00009034"/>
    </source>
</evidence>
<dbReference type="CDD" id="cd00101">
    <property type="entry name" value="IlGF_like"/>
    <property type="match status" value="1"/>
</dbReference>
<dbReference type="GO" id="GO:0005179">
    <property type="term" value="F:hormone activity"/>
    <property type="evidence" value="ECO:0007669"/>
    <property type="project" value="InterPro"/>
</dbReference>
<keyword evidence="3" id="KW-0732">Signal</keyword>
<evidence type="ECO:0000256" key="3">
    <source>
        <dbReference type="ARBA" id="ARBA00022729"/>
    </source>
</evidence>